<name>A0A1V6M253_9BACT</name>
<comment type="caution">
    <text evidence="1">The sequence shown here is derived from an EMBL/GenBank/DDBJ whole genome shotgun (WGS) entry which is preliminary data.</text>
</comment>
<dbReference type="EMBL" id="MJUW02000032">
    <property type="protein sequence ID" value="OQD46472.1"/>
    <property type="molecule type" value="Genomic_DNA"/>
</dbReference>
<dbReference type="Proteomes" id="UP000242219">
    <property type="component" value="Unassembled WGS sequence"/>
</dbReference>
<proteinExistence type="predicted"/>
<keyword evidence="2" id="KW-1185">Reference proteome</keyword>
<protein>
    <submittedName>
        <fullName evidence="1">Uncharacterized protein</fullName>
    </submittedName>
</protein>
<sequence length="61" mass="6851">MHICSRRLQSLSSIEGTDIVIAPHKKVPGGDGIKIKHFTNLRSVYLYLSVKICVPIKFREG</sequence>
<accession>A0A1V6M253</accession>
<reference evidence="1 2" key="1">
    <citation type="journal article" date="2016" name="Genome Announc.">
        <title>Draft Genome Sequence of the Anaerobic Ammonium-Oxidizing Bacterium 'Candidatus Brocadia sp. 40'.</title>
        <authorList>
            <person name="Ali M."/>
            <person name="Haroon M.F."/>
            <person name="Narita Y."/>
            <person name="Zhang L."/>
            <person name="Rangel Shaw D."/>
            <person name="Okabe S."/>
            <person name="Saikaly P.E."/>
        </authorList>
    </citation>
    <scope>NUCLEOTIDE SEQUENCE [LARGE SCALE GENOMIC DNA]</scope>
    <source>
        <strain evidence="1 2">40</strain>
    </source>
</reference>
<evidence type="ECO:0000313" key="2">
    <source>
        <dbReference type="Proteomes" id="UP000242219"/>
    </source>
</evidence>
<evidence type="ECO:0000313" key="1">
    <source>
        <dbReference type="EMBL" id="OQD46472.1"/>
    </source>
</evidence>
<gene>
    <name evidence="1" type="ORF">BIY37_03035</name>
</gene>
<organism evidence="1 2">
    <name type="scientific">Candidatus Brocadia sapporoensis</name>
    <dbReference type="NCBI Taxonomy" id="392547"/>
    <lineage>
        <taxon>Bacteria</taxon>
        <taxon>Pseudomonadati</taxon>
        <taxon>Planctomycetota</taxon>
        <taxon>Candidatus Brocadiia</taxon>
        <taxon>Candidatus Brocadiales</taxon>
        <taxon>Candidatus Brocadiaceae</taxon>
        <taxon>Candidatus Brocadia</taxon>
    </lineage>
</organism>
<dbReference type="AlphaFoldDB" id="A0A1V6M253"/>